<organism evidence="3 4">
    <name type="scientific">Salvia divinorum</name>
    <name type="common">Maria pastora</name>
    <name type="synonym">Diviner's sage</name>
    <dbReference type="NCBI Taxonomy" id="28513"/>
    <lineage>
        <taxon>Eukaryota</taxon>
        <taxon>Viridiplantae</taxon>
        <taxon>Streptophyta</taxon>
        <taxon>Embryophyta</taxon>
        <taxon>Tracheophyta</taxon>
        <taxon>Spermatophyta</taxon>
        <taxon>Magnoliopsida</taxon>
        <taxon>eudicotyledons</taxon>
        <taxon>Gunneridae</taxon>
        <taxon>Pentapetalae</taxon>
        <taxon>asterids</taxon>
        <taxon>lamiids</taxon>
        <taxon>Lamiales</taxon>
        <taxon>Lamiaceae</taxon>
        <taxon>Nepetoideae</taxon>
        <taxon>Mentheae</taxon>
        <taxon>Salviinae</taxon>
        <taxon>Salvia</taxon>
        <taxon>Salvia subgen. Calosphace</taxon>
    </lineage>
</organism>
<dbReference type="Gene3D" id="1.20.5.4130">
    <property type="match status" value="1"/>
</dbReference>
<protein>
    <submittedName>
        <fullName evidence="3">Late blight resistance protein R1B-17 isoform X1</fullName>
    </submittedName>
</protein>
<dbReference type="InterPro" id="IPR055414">
    <property type="entry name" value="LRR_R13L4/SHOC2-like"/>
</dbReference>
<dbReference type="InterPro" id="IPR032675">
    <property type="entry name" value="LRR_dom_sf"/>
</dbReference>
<dbReference type="Pfam" id="PF23598">
    <property type="entry name" value="LRR_14"/>
    <property type="match status" value="1"/>
</dbReference>
<dbReference type="PANTHER" id="PTHR15140">
    <property type="entry name" value="TUBULIN-SPECIFIC CHAPERONE E"/>
    <property type="match status" value="1"/>
</dbReference>
<sequence>MAYAAVASLSHTIDIFLNYHQPSISPQLKDAITSLHKHTVSLQTFFDEFPDKTDIWEEIISEATYMAERIIELQLSDSLLESTVRSSRSKPEQGKYQLPYGFEELRRVSKEIESIVAEVKGTKAMDGPDDDLTEIFSRFRDERDFGTQAMPMELKSCRRGVYYDCLEGHDFLEDVYGSTIRTLVLKPLIMPNRQRGFRLSIANVSLLRILDLSNDYHYALSNACYYDLPEEVFELFHLRYLAFHGGFSISEAISNLENLQTLIILPKESDCISANLPEGIWRMPQLRHLRVFRFELPSPQGALEDLQTLSRVVDFTCSREHLKMIPNLKKLVLFFTNKLRDYELHNLIYLQKLEVLKIEMDWPFEGKHNTMSCVFPPKLRSLNLCGLQLPWEDMKIVASLPNLQVLKLRKLACIGKTWETSEGGFGQLTYLLIQESSLKHWIIEPSHFPRLKSLMLHHCRHLNKVPYDMGKIPTLEYIELDDDSLLHSAKWIRENRRSLGYNPLSVYFKDRFGLREEASGGVGNRKRSCQANGVQNFGSCAKKMHSILILTSHESFNLFKRIPESNELWWGVTP</sequence>
<dbReference type="PANTHER" id="PTHR15140:SF37">
    <property type="entry name" value="UBIQUITIN-LIKE DOMAIN-CONTAINING PROTEIN"/>
    <property type="match status" value="1"/>
</dbReference>
<comment type="caution">
    <text evidence="3">The sequence shown here is derived from an EMBL/GenBank/DDBJ whole genome shotgun (WGS) entry which is preliminary data.</text>
</comment>
<proteinExistence type="predicted"/>
<feature type="domain" description="Disease resistance R13L4/SHOC-2-like LRR" evidence="2">
    <location>
        <begin position="200"/>
        <end position="387"/>
    </location>
</feature>
<dbReference type="AlphaFoldDB" id="A0ABD1H6W7"/>
<dbReference type="EMBL" id="JBEAFC010000007">
    <property type="protein sequence ID" value="KAL1550721.1"/>
    <property type="molecule type" value="Genomic_DNA"/>
</dbReference>
<dbReference type="SUPFAM" id="SSF52047">
    <property type="entry name" value="RNI-like"/>
    <property type="match status" value="1"/>
</dbReference>
<evidence type="ECO:0000313" key="4">
    <source>
        <dbReference type="Proteomes" id="UP001567538"/>
    </source>
</evidence>
<evidence type="ECO:0000259" key="2">
    <source>
        <dbReference type="Pfam" id="PF23598"/>
    </source>
</evidence>
<reference evidence="3 4" key="1">
    <citation type="submission" date="2024-06" db="EMBL/GenBank/DDBJ databases">
        <title>A chromosome level genome sequence of Diviner's sage (Salvia divinorum).</title>
        <authorList>
            <person name="Ford S.A."/>
            <person name="Ro D.-K."/>
            <person name="Ness R.W."/>
            <person name="Phillips M.A."/>
        </authorList>
    </citation>
    <scope>NUCLEOTIDE SEQUENCE [LARGE SCALE GENOMIC DNA]</scope>
    <source>
        <strain evidence="3">SAF-2024a</strain>
        <tissue evidence="3">Leaf</tissue>
    </source>
</reference>
<accession>A0ABD1H6W7</accession>
<name>A0ABD1H6W7_SALDI</name>
<keyword evidence="4" id="KW-1185">Reference proteome</keyword>
<dbReference type="Gene3D" id="3.80.10.10">
    <property type="entry name" value="Ribonuclease Inhibitor"/>
    <property type="match status" value="1"/>
</dbReference>
<evidence type="ECO:0000256" key="1">
    <source>
        <dbReference type="ARBA" id="ARBA00022737"/>
    </source>
</evidence>
<evidence type="ECO:0000313" key="3">
    <source>
        <dbReference type="EMBL" id="KAL1550721.1"/>
    </source>
</evidence>
<keyword evidence="1" id="KW-0677">Repeat</keyword>
<dbReference type="Proteomes" id="UP001567538">
    <property type="component" value="Unassembled WGS sequence"/>
</dbReference>
<gene>
    <name evidence="3" type="ORF">AAHA92_18651</name>
</gene>